<feature type="transmembrane region" description="Helical" evidence="1">
    <location>
        <begin position="7"/>
        <end position="24"/>
    </location>
</feature>
<comment type="caution">
    <text evidence="3">The sequence shown here is derived from an EMBL/GenBank/DDBJ whole genome shotgun (WGS) entry which is preliminary data.</text>
</comment>
<feature type="transmembrane region" description="Helical" evidence="1">
    <location>
        <begin position="59"/>
        <end position="80"/>
    </location>
</feature>
<dbReference type="Proteomes" id="UP000191025">
    <property type="component" value="Unassembled WGS sequence"/>
</dbReference>
<evidence type="ECO:0000313" key="4">
    <source>
        <dbReference type="Proteomes" id="UP000191025"/>
    </source>
</evidence>
<proteinExistence type="predicted"/>
<sequence length="261" mass="30393">MTFWQKVYNVVLPYPFLLVSWYLVHQSHYAFAFICSVFFVITAYRQGHDLFHQALGIHRHLATALLFIISLLSFSSLHSMKYSHLFHHYKPLSDDDTEDYLAHQTWYQALLGGLLFRVRIYRHGYHLAPKHFKPKIIIESLCILLLSFCAFYYQSALFLYQFAVMFFINASSGLIAVWGLHHDCDEIGRTERNPIVNALTFNLFYHAEHHLFPAVPTDNLPKLAKRLDKVAPHFSKNSVVPTLQDIFGNKNDTCPIRQLFA</sequence>
<evidence type="ECO:0000313" key="3">
    <source>
        <dbReference type="EMBL" id="OPH37462.1"/>
    </source>
</evidence>
<evidence type="ECO:0000259" key="2">
    <source>
        <dbReference type="Pfam" id="PF00487"/>
    </source>
</evidence>
<dbReference type="InterPro" id="IPR005804">
    <property type="entry name" value="FA_desaturase_dom"/>
</dbReference>
<feature type="transmembrane region" description="Helical" evidence="1">
    <location>
        <begin position="100"/>
        <end position="116"/>
    </location>
</feature>
<protein>
    <recommendedName>
        <fullName evidence="2">Fatty acid desaturase domain-containing protein</fullName>
    </recommendedName>
</protein>
<feature type="transmembrane region" description="Helical" evidence="1">
    <location>
        <begin position="159"/>
        <end position="180"/>
    </location>
</feature>
<dbReference type="AlphaFoldDB" id="A0A1V4GXU2"/>
<dbReference type="EMBL" id="MXAN01000035">
    <property type="protein sequence ID" value="OPH37462.1"/>
    <property type="molecule type" value="Genomic_DNA"/>
</dbReference>
<evidence type="ECO:0000256" key="1">
    <source>
        <dbReference type="SAM" id="Phobius"/>
    </source>
</evidence>
<keyword evidence="1" id="KW-0812">Transmembrane</keyword>
<reference evidence="4" key="1">
    <citation type="submission" date="2017-03" db="EMBL/GenBank/DDBJ databases">
        <title>Draft genome sequence of Moraxella equi CCUG 4950T type strain.</title>
        <authorList>
            <person name="Salva-Serra F."/>
            <person name="Engstrom-Jakobsson H."/>
            <person name="Thorell K."/>
            <person name="Jaen-Luchoro D."/>
            <person name="Gonzales-Siles L."/>
            <person name="Karlsson R."/>
            <person name="Yazdan S."/>
            <person name="Boulund F."/>
            <person name="Johnning A."/>
            <person name="Engstrand L."/>
            <person name="Kristiansson E."/>
            <person name="Moore E."/>
        </authorList>
    </citation>
    <scope>NUCLEOTIDE SEQUENCE [LARGE SCALE GENOMIC DNA]</scope>
    <source>
        <strain evidence="4">CCUG 4441</strain>
    </source>
</reference>
<feature type="domain" description="Fatty acid desaturase" evidence="2">
    <location>
        <begin position="29"/>
        <end position="233"/>
    </location>
</feature>
<keyword evidence="1" id="KW-1133">Transmembrane helix</keyword>
<accession>A0A1V4GXU2</accession>
<dbReference type="Pfam" id="PF00487">
    <property type="entry name" value="FA_desaturase"/>
    <property type="match status" value="1"/>
</dbReference>
<feature type="transmembrane region" description="Helical" evidence="1">
    <location>
        <begin position="30"/>
        <end position="47"/>
    </location>
</feature>
<name>A0A1V4GXU2_MORLA</name>
<gene>
    <name evidence="3" type="ORF">B5J94_05690</name>
</gene>
<keyword evidence="1" id="KW-0472">Membrane</keyword>
<organism evidence="3 4">
    <name type="scientific">Moraxella lacunata</name>
    <dbReference type="NCBI Taxonomy" id="477"/>
    <lineage>
        <taxon>Bacteria</taxon>
        <taxon>Pseudomonadati</taxon>
        <taxon>Pseudomonadota</taxon>
        <taxon>Gammaproteobacteria</taxon>
        <taxon>Moraxellales</taxon>
        <taxon>Moraxellaceae</taxon>
        <taxon>Moraxella</taxon>
    </lineage>
</organism>
<dbReference type="GO" id="GO:0006629">
    <property type="term" value="P:lipid metabolic process"/>
    <property type="evidence" value="ECO:0007669"/>
    <property type="project" value="InterPro"/>
</dbReference>
<feature type="transmembrane region" description="Helical" evidence="1">
    <location>
        <begin position="136"/>
        <end position="153"/>
    </location>
</feature>